<dbReference type="Proteomes" id="UP000701801">
    <property type="component" value="Unassembled WGS sequence"/>
</dbReference>
<dbReference type="EMBL" id="CAJVRM010000028">
    <property type="protein sequence ID" value="CAG8971825.1"/>
    <property type="molecule type" value="Genomic_DNA"/>
</dbReference>
<keyword evidence="2" id="KW-1185">Reference proteome</keyword>
<accession>A0A9N9LAX0</accession>
<name>A0A9N9LAX0_9HELO</name>
<evidence type="ECO:0000313" key="1">
    <source>
        <dbReference type="EMBL" id="CAG8971825.1"/>
    </source>
</evidence>
<evidence type="ECO:0000313" key="2">
    <source>
        <dbReference type="Proteomes" id="UP000701801"/>
    </source>
</evidence>
<comment type="caution">
    <text evidence="1">The sequence shown here is derived from an EMBL/GenBank/DDBJ whole genome shotgun (WGS) entry which is preliminary data.</text>
</comment>
<sequence>MSSDFNFTYSRETTIHAFRDYYRFLIHMFMNESKIIEPPEGGWPDISPAFKDYTGKSDSVIDLLRHLPYNDGKVESNGSPDDRWSDWQDLAKRHIGSLPFGEHRNELISRESLLAKTEPLGEYRARDDPDDQVIPSHAVGMTCGGRETWRFVLDTKLGTIHSEGWNGGDHHQRDVNDPFYVPHVCGIDGDETENELGWRESYAAWPIPDFFRLLKMKYCMLEWIPTTPHQSLPHPIR</sequence>
<reference evidence="1" key="1">
    <citation type="submission" date="2021-07" db="EMBL/GenBank/DDBJ databases">
        <authorList>
            <person name="Durling M."/>
        </authorList>
    </citation>
    <scope>NUCLEOTIDE SEQUENCE</scope>
</reference>
<proteinExistence type="predicted"/>
<gene>
    <name evidence="1" type="ORF">HYALB_00001936</name>
</gene>
<protein>
    <submittedName>
        <fullName evidence="1">Uncharacterized protein</fullName>
    </submittedName>
</protein>
<dbReference type="AlphaFoldDB" id="A0A9N9LAX0"/>
<dbReference type="OrthoDB" id="5343383at2759"/>
<organism evidence="1 2">
    <name type="scientific">Hymenoscyphus albidus</name>
    <dbReference type="NCBI Taxonomy" id="595503"/>
    <lineage>
        <taxon>Eukaryota</taxon>
        <taxon>Fungi</taxon>
        <taxon>Dikarya</taxon>
        <taxon>Ascomycota</taxon>
        <taxon>Pezizomycotina</taxon>
        <taxon>Leotiomycetes</taxon>
        <taxon>Helotiales</taxon>
        <taxon>Helotiaceae</taxon>
        <taxon>Hymenoscyphus</taxon>
    </lineage>
</organism>